<evidence type="ECO:0000313" key="2">
    <source>
        <dbReference type="Proteomes" id="UP001647509"/>
    </source>
</evidence>
<reference evidence="1" key="1">
    <citation type="submission" date="2021-05" db="EMBL/GenBank/DDBJ databases">
        <title>Draft genomes of bacteria isolated from model marine particles.</title>
        <authorList>
            <person name="Datta M.S."/>
            <person name="Schwartzman J.A."/>
            <person name="Enke T.N."/>
            <person name="Saavedra J."/>
            <person name="Cermak N."/>
            <person name="Cordero O.X."/>
        </authorList>
    </citation>
    <scope>NUCLEOTIDE SEQUENCE</scope>
    <source>
        <strain evidence="1">I2M19</strain>
    </source>
</reference>
<sequence>MQLKLLFIMLIMFTSSLYAQSKQETKKPNILFIFADDQAFNTIGALENCPVKTPNLDKLMERGVSFSHTYNQGSFTAAVCVASRTMLATGGHLWRAASYSKKAQNINGPNSPNQTFKFNIPFKMPEKYWPQYLKEAGYDTYMAGKWHVAEVKAKDIFDFTKDVRRGMPNQAPKRYERTFEKDKPDTWSPYDKTLGGYWKGGKHWSEVLADNSAEFLEAAKTRDHPFFMYLAFNAPHDPRQAPKKFVDGYPAEAIEVPENFIPEYPYNVQAGAGRKLRDEKLAPFPRTPYSVQVNRQEYYASITHMDEQIGKILNALDASGKADNTYIFFTSDHGLAVGEHGFMGKQNMYESSMRVPMIVCGPNIPKGKVIDEFVYLQDIMPTTLELAGLEKPSHIDFNSLLPMATGKAKNSNYPVVYGAYFGSQRMYRTKDYKMIIYPTANVIRLYDMNKDPMEMKDLAEDKQAYQTLLKTLFKEYQTLQTAMKDPLELSAVFENFMNKK</sequence>
<dbReference type="Proteomes" id="UP001647509">
    <property type="component" value="Unassembled WGS sequence"/>
</dbReference>
<keyword evidence="2" id="KW-1185">Reference proteome</keyword>
<accession>A0ACC5U813</accession>
<evidence type="ECO:0000313" key="1">
    <source>
        <dbReference type="EMBL" id="MBU2950389.1"/>
    </source>
</evidence>
<comment type="caution">
    <text evidence="1">The sequence shown here is derived from an EMBL/GenBank/DDBJ whole genome shotgun (WGS) entry which is preliminary data.</text>
</comment>
<gene>
    <name evidence="1" type="ORF">KO493_06750</name>
</gene>
<proteinExistence type="predicted"/>
<protein>
    <submittedName>
        <fullName evidence="1">Sulfatase-like hydrolase/transferase</fullName>
    </submittedName>
</protein>
<name>A0ACC5U813_9FLAO</name>
<dbReference type="EMBL" id="JAHKPD010000012">
    <property type="protein sequence ID" value="MBU2950389.1"/>
    <property type="molecule type" value="Genomic_DNA"/>
</dbReference>
<organism evidence="1 2">
    <name type="scientific">Pseudotamlana agarivorans</name>
    <dbReference type="NCBI Taxonomy" id="481183"/>
    <lineage>
        <taxon>Bacteria</taxon>
        <taxon>Pseudomonadati</taxon>
        <taxon>Bacteroidota</taxon>
        <taxon>Flavobacteriia</taxon>
        <taxon>Flavobacteriales</taxon>
        <taxon>Flavobacteriaceae</taxon>
        <taxon>Pseudotamlana</taxon>
    </lineage>
</organism>